<keyword evidence="2" id="KW-0808">Transferase</keyword>
<keyword evidence="6" id="KW-0378">Hydrolase</keyword>
<organism evidence="11 12">
    <name type="scientific">Chara braunii</name>
    <name type="common">Braun's stonewort</name>
    <dbReference type="NCBI Taxonomy" id="69332"/>
    <lineage>
        <taxon>Eukaryota</taxon>
        <taxon>Viridiplantae</taxon>
        <taxon>Streptophyta</taxon>
        <taxon>Charophyceae</taxon>
        <taxon>Charales</taxon>
        <taxon>Characeae</taxon>
        <taxon>Chara</taxon>
    </lineage>
</organism>
<dbReference type="GO" id="GO:0003964">
    <property type="term" value="F:RNA-directed DNA polymerase activity"/>
    <property type="evidence" value="ECO:0007669"/>
    <property type="project" value="UniProtKB-KW"/>
</dbReference>
<dbReference type="Gramene" id="GBG69449">
    <property type="protein sequence ID" value="GBG69449"/>
    <property type="gene ID" value="CBR_g4144"/>
</dbReference>
<sequence length="1456" mass="166114">MEEGFDVARMVDKLLEGHNDLMNLKDILASAPRLRGELKGRLSRRLVPNVHLSTVLPREVEWTEAGTRMDCKCVACGQVDLVIKNQNCTGMVDTGAEMNIIREKEAVMIGMEIDRSDHGMLHGANCKAAFCGTTSNVIIEIGKDGNVDLHKHDETMILLLCDPACGNYEIITCRNTGPGSGRNRPNPGSFTFEESENERRRLWEVPEEEDRAEVLTLSVTDVNKAMEVVSAHDMADPEAIKALREQVLENPQELQRLNAVTVRDARGLPNADALSESCAGRPIISLIDRYSRYDQFPVYPPDRPVTAMHIPRGLIHMNVAPQGWTNVVAMVQRHITRAMHTFSPHITQPYIDDLEVKGPKEKEEDEVMPGVRRFVWKHVQDIDQVLGLLEEHNLMAGGPKSKHCMREATILGFVCNVSGRRSDVKKTDKILEWPVPFRSMTDVRSFLGTCEFWRSFVKDFATKTEHLRKLVRQDQEWVWGEDQEEAVSRMKGEFKEGGLVLGSPNYEATEERPFVIETDAGPTALGGVLIQADTEGKERSLRFESRTLNTTERNYFQFKKETLVVLHCLRTFQNYVFGRRLILRVDPTALACSLKNYTPSDPTVARWLTYIWMFNFELEMIPGNKNTADGLSRINWDGSDEESIEDTPPVDGFLDQEEDVRLHINEWSLRVPSCVSHPIWLAPKGYEQKEELVLKPFQEEDPWGSKDVGWMMKLGLAGTHSQVEELRAIEEGPTQVEEHEQLMGGMYLLTNTLLQGDFDRKGSFSHEENEILVPESRDDEFEEGEIKEAFRTEEYDGIYQELGLLLSCEMRDRDARAKAQNMRHLYVMLRASSMGLNGLPIRLEEGNAEEFILTYEQYMRDQGTGQEDWMQMLPLWTRRAERSLARQIRDRAHDWEDCQAMLRQAFRRLESERPEPRVERRQRSKRPRGPERVPRCHVRCRTDALDTGSVLVSCIEEYYLRYPFVREFVMDRGSEFTCQEVQELLPRSDFTKTTMSRGGKGTRLPRRPLGASGGYERHGPRHRESTLVYDDGDIELFLDSFWEHARRMGWTVAQAIERLRGEGRFEEPIARIRRKATTGQEVETRMEELRPSPVGPDGRPIHLEIENVADFIPAFEWFMQGQGIPRDEWARTHLAAYALEHPDLEEPAPAEPRQEPCQPEKEMEAEIPERVDLRTRERASVGETAEEKRARRTRRINEIWQERQRLEAAGELPEQQQERQRSEAAGTLPGNKIKETSHGVRLEAMEMEIQELRALVVSQTTIIQSLRQQALGKVDKPESSRKGEQRQPGHGLPGQPSAAEPRHEPPMGRVILEPEEARAQRQAEREAFEFRAPTELATLPVVAADPVVPLAVEEGRPPSSSEPAQGSGKGSMGVLLEAVHTMQEEVSLFSPEQRIEEPLEREMGIEAEGAIEGGLQRLGTPEYGPEEIEKQPMALPGETLERRPQRLDTPEYVPST</sequence>
<feature type="region of interest" description="Disordered" evidence="8">
    <location>
        <begin position="176"/>
        <end position="197"/>
    </location>
</feature>
<feature type="region of interest" description="Disordered" evidence="8">
    <location>
        <begin position="1207"/>
        <end position="1236"/>
    </location>
</feature>
<feature type="compositionally biased region" description="Low complexity" evidence="8">
    <location>
        <begin position="176"/>
        <end position="189"/>
    </location>
</feature>
<dbReference type="Gene3D" id="3.30.70.270">
    <property type="match status" value="2"/>
</dbReference>
<evidence type="ECO:0000256" key="8">
    <source>
        <dbReference type="SAM" id="MobiDB-lite"/>
    </source>
</evidence>
<keyword evidence="3" id="KW-0548">Nucleotidyltransferase</keyword>
<evidence type="ECO:0000256" key="2">
    <source>
        <dbReference type="ARBA" id="ARBA00022679"/>
    </source>
</evidence>
<keyword evidence="12" id="KW-1185">Reference proteome</keyword>
<dbReference type="Pfam" id="PF17917">
    <property type="entry name" value="RT_RNaseH"/>
    <property type="match status" value="1"/>
</dbReference>
<dbReference type="InterPro" id="IPR001969">
    <property type="entry name" value="Aspartic_peptidase_AS"/>
</dbReference>
<feature type="compositionally biased region" description="Basic and acidic residues" evidence="8">
    <location>
        <begin position="1152"/>
        <end position="1166"/>
    </location>
</feature>
<evidence type="ECO:0000259" key="9">
    <source>
        <dbReference type="Pfam" id="PF00078"/>
    </source>
</evidence>
<feature type="region of interest" description="Disordered" evidence="8">
    <location>
        <begin position="1143"/>
        <end position="1166"/>
    </location>
</feature>
<evidence type="ECO:0000256" key="3">
    <source>
        <dbReference type="ARBA" id="ARBA00022695"/>
    </source>
</evidence>
<feature type="compositionally biased region" description="Basic and acidic residues" evidence="8">
    <location>
        <begin position="1439"/>
        <end position="1449"/>
    </location>
</feature>
<dbReference type="CDD" id="cd01647">
    <property type="entry name" value="RT_LTR"/>
    <property type="match status" value="1"/>
</dbReference>
<dbReference type="EC" id="2.7.7.49" evidence="1"/>
<dbReference type="PANTHER" id="PTHR37984:SF5">
    <property type="entry name" value="PROTEIN NYNRIN-LIKE"/>
    <property type="match status" value="1"/>
</dbReference>
<evidence type="ECO:0000256" key="7">
    <source>
        <dbReference type="ARBA" id="ARBA00022918"/>
    </source>
</evidence>
<accession>A0A388KHD2</accession>
<dbReference type="GO" id="GO:0004190">
    <property type="term" value="F:aspartic-type endopeptidase activity"/>
    <property type="evidence" value="ECO:0007669"/>
    <property type="project" value="InterPro"/>
</dbReference>
<evidence type="ECO:0000256" key="4">
    <source>
        <dbReference type="ARBA" id="ARBA00022722"/>
    </source>
</evidence>
<gene>
    <name evidence="11" type="ORF">CBR_g4144</name>
</gene>
<dbReference type="Pfam" id="PF00078">
    <property type="entry name" value="RVT_1"/>
    <property type="match status" value="1"/>
</dbReference>
<name>A0A388KHD2_CHABU</name>
<evidence type="ECO:0000313" key="11">
    <source>
        <dbReference type="EMBL" id="GBG69449.1"/>
    </source>
</evidence>
<feature type="region of interest" description="Disordered" evidence="8">
    <location>
        <begin position="912"/>
        <end position="933"/>
    </location>
</feature>
<feature type="region of interest" description="Disordered" evidence="8">
    <location>
        <begin position="1428"/>
        <end position="1456"/>
    </location>
</feature>
<feature type="region of interest" description="Disordered" evidence="8">
    <location>
        <begin position="1076"/>
        <end position="1098"/>
    </location>
</feature>
<dbReference type="InterPro" id="IPR000477">
    <property type="entry name" value="RT_dom"/>
</dbReference>
<protein>
    <recommendedName>
        <fullName evidence="1">RNA-directed DNA polymerase</fullName>
        <ecNumber evidence="1">2.7.7.49</ecNumber>
    </recommendedName>
</protein>
<proteinExistence type="predicted"/>
<dbReference type="Gene3D" id="3.10.10.10">
    <property type="entry name" value="HIV Type 1 Reverse Transcriptase, subunit A, domain 1"/>
    <property type="match status" value="1"/>
</dbReference>
<feature type="region of interest" description="Disordered" evidence="8">
    <location>
        <begin position="991"/>
        <end position="1021"/>
    </location>
</feature>
<dbReference type="GO" id="GO:0004519">
    <property type="term" value="F:endonuclease activity"/>
    <property type="evidence" value="ECO:0007669"/>
    <property type="project" value="UniProtKB-KW"/>
</dbReference>
<keyword evidence="4" id="KW-0540">Nuclease</keyword>
<evidence type="ECO:0000256" key="6">
    <source>
        <dbReference type="ARBA" id="ARBA00022801"/>
    </source>
</evidence>
<dbReference type="PANTHER" id="PTHR37984">
    <property type="entry name" value="PROTEIN CBG26694"/>
    <property type="match status" value="1"/>
</dbReference>
<dbReference type="InterPro" id="IPR043128">
    <property type="entry name" value="Rev_trsase/Diguanyl_cyclase"/>
</dbReference>
<evidence type="ECO:0000256" key="1">
    <source>
        <dbReference type="ARBA" id="ARBA00012493"/>
    </source>
</evidence>
<evidence type="ECO:0000259" key="10">
    <source>
        <dbReference type="Pfam" id="PF17917"/>
    </source>
</evidence>
<dbReference type="CDD" id="cd09274">
    <property type="entry name" value="RNase_HI_RT_Ty3"/>
    <property type="match status" value="1"/>
</dbReference>
<keyword evidence="7" id="KW-0695">RNA-directed DNA polymerase</keyword>
<dbReference type="Gene3D" id="2.40.70.10">
    <property type="entry name" value="Acid Proteases"/>
    <property type="match status" value="1"/>
</dbReference>
<dbReference type="InterPro" id="IPR021109">
    <property type="entry name" value="Peptidase_aspartic_dom_sf"/>
</dbReference>
<dbReference type="EMBL" id="BFEA01000115">
    <property type="protein sequence ID" value="GBG69449.1"/>
    <property type="molecule type" value="Genomic_DNA"/>
</dbReference>
<keyword evidence="5" id="KW-0255">Endonuclease</keyword>
<feature type="region of interest" description="Disordered" evidence="8">
    <location>
        <begin position="1352"/>
        <end position="1371"/>
    </location>
</feature>
<dbReference type="InterPro" id="IPR050951">
    <property type="entry name" value="Retrovirus_Pol_polyprotein"/>
</dbReference>
<evidence type="ECO:0000256" key="5">
    <source>
        <dbReference type="ARBA" id="ARBA00022759"/>
    </source>
</evidence>
<evidence type="ECO:0000313" key="12">
    <source>
        <dbReference type="Proteomes" id="UP000265515"/>
    </source>
</evidence>
<feature type="region of interest" description="Disordered" evidence="8">
    <location>
        <begin position="1268"/>
        <end position="1305"/>
    </location>
</feature>
<dbReference type="InterPro" id="IPR043502">
    <property type="entry name" value="DNA/RNA_pol_sf"/>
</dbReference>
<dbReference type="PROSITE" id="PS00141">
    <property type="entry name" value="ASP_PROTEASE"/>
    <property type="match status" value="1"/>
</dbReference>
<feature type="domain" description="Reverse transcriptase" evidence="9">
    <location>
        <begin position="263"/>
        <end position="414"/>
    </location>
</feature>
<dbReference type="Proteomes" id="UP000265515">
    <property type="component" value="Unassembled WGS sequence"/>
</dbReference>
<comment type="caution">
    <text evidence="11">The sequence shown here is derived from an EMBL/GenBank/DDBJ whole genome shotgun (WGS) entry which is preliminary data.</text>
</comment>
<feature type="compositionally biased region" description="Basic and acidic residues" evidence="8">
    <location>
        <begin position="1273"/>
        <end position="1287"/>
    </location>
</feature>
<dbReference type="InterPro" id="IPR041373">
    <property type="entry name" value="RT_RNaseH"/>
</dbReference>
<feature type="compositionally biased region" description="Basic and acidic residues" evidence="8">
    <location>
        <begin position="912"/>
        <end position="921"/>
    </location>
</feature>
<dbReference type="GO" id="GO:0006508">
    <property type="term" value="P:proteolysis"/>
    <property type="evidence" value="ECO:0007669"/>
    <property type="project" value="InterPro"/>
</dbReference>
<reference evidence="11 12" key="1">
    <citation type="journal article" date="2018" name="Cell">
        <title>The Chara Genome: Secondary Complexity and Implications for Plant Terrestrialization.</title>
        <authorList>
            <person name="Nishiyama T."/>
            <person name="Sakayama H."/>
            <person name="Vries J.D."/>
            <person name="Buschmann H."/>
            <person name="Saint-Marcoux D."/>
            <person name="Ullrich K.K."/>
            <person name="Haas F.B."/>
            <person name="Vanderstraeten L."/>
            <person name="Becker D."/>
            <person name="Lang D."/>
            <person name="Vosolsobe S."/>
            <person name="Rombauts S."/>
            <person name="Wilhelmsson P.K.I."/>
            <person name="Janitza P."/>
            <person name="Kern R."/>
            <person name="Heyl A."/>
            <person name="Rumpler F."/>
            <person name="Villalobos L.I.A.C."/>
            <person name="Clay J.M."/>
            <person name="Skokan R."/>
            <person name="Toyoda A."/>
            <person name="Suzuki Y."/>
            <person name="Kagoshima H."/>
            <person name="Schijlen E."/>
            <person name="Tajeshwar N."/>
            <person name="Catarino B."/>
            <person name="Hetherington A.J."/>
            <person name="Saltykova A."/>
            <person name="Bonnot C."/>
            <person name="Breuninger H."/>
            <person name="Symeonidi A."/>
            <person name="Radhakrishnan G.V."/>
            <person name="Van Nieuwerburgh F."/>
            <person name="Deforce D."/>
            <person name="Chang C."/>
            <person name="Karol K.G."/>
            <person name="Hedrich R."/>
            <person name="Ulvskov P."/>
            <person name="Glockner G."/>
            <person name="Delwiche C.F."/>
            <person name="Petrasek J."/>
            <person name="Van de Peer Y."/>
            <person name="Friml J."/>
            <person name="Beilby M."/>
            <person name="Dolan L."/>
            <person name="Kohara Y."/>
            <person name="Sugano S."/>
            <person name="Fujiyama A."/>
            <person name="Delaux P.-M."/>
            <person name="Quint M."/>
            <person name="TheiBen G."/>
            <person name="Hagemann M."/>
            <person name="Harholt J."/>
            <person name="Dunand C."/>
            <person name="Zachgo S."/>
            <person name="Langdale J."/>
            <person name="Maumus F."/>
            <person name="Straeten D.V.D."/>
            <person name="Gould S.B."/>
            <person name="Rensing S.A."/>
        </authorList>
    </citation>
    <scope>NUCLEOTIDE SEQUENCE [LARGE SCALE GENOMIC DNA]</scope>
    <source>
        <strain evidence="11 12">S276</strain>
    </source>
</reference>
<dbReference type="SUPFAM" id="SSF56672">
    <property type="entry name" value="DNA/RNA polymerases"/>
    <property type="match status" value="1"/>
</dbReference>
<feature type="domain" description="Reverse transcriptase RNase H-like" evidence="10">
    <location>
        <begin position="511"/>
        <end position="610"/>
    </location>
</feature>